<dbReference type="EMBL" id="JBDLBR010000005">
    <property type="protein sequence ID" value="MEN7538427.1"/>
    <property type="molecule type" value="Genomic_DNA"/>
</dbReference>
<evidence type="ECO:0000313" key="2">
    <source>
        <dbReference type="EMBL" id="MEN7538427.1"/>
    </source>
</evidence>
<proteinExistence type="predicted"/>
<organism evidence="2 3">
    <name type="scientific">Aurantiacibacter flavus</name>
    <dbReference type="NCBI Taxonomy" id="3145232"/>
    <lineage>
        <taxon>Bacteria</taxon>
        <taxon>Pseudomonadati</taxon>
        <taxon>Pseudomonadota</taxon>
        <taxon>Alphaproteobacteria</taxon>
        <taxon>Sphingomonadales</taxon>
        <taxon>Erythrobacteraceae</taxon>
        <taxon>Aurantiacibacter</taxon>
    </lineage>
</organism>
<evidence type="ECO:0000313" key="3">
    <source>
        <dbReference type="Proteomes" id="UP001484535"/>
    </source>
</evidence>
<keyword evidence="1" id="KW-0732">Signal</keyword>
<name>A0ABV0D0G6_9SPHN</name>
<keyword evidence="3" id="KW-1185">Reference proteome</keyword>
<dbReference type="InterPro" id="IPR030972">
    <property type="entry name" value="UrcA_uranyl"/>
</dbReference>
<feature type="signal peptide" evidence="1">
    <location>
        <begin position="1"/>
        <end position="20"/>
    </location>
</feature>
<comment type="caution">
    <text evidence="2">The sequence shown here is derived from an EMBL/GenBank/DDBJ whole genome shotgun (WGS) entry which is preliminary data.</text>
</comment>
<sequence>MMKASLMALAAVALATPALANTTSDTTNADPFTTSSATLRLDGLNLATVDGQNRLAIRMDAAARAVCGEGLDTVHLQAAANARECRTRVHAQIRDQIETRLAAARSEDAAPVQLALNH</sequence>
<accession>A0ABV0D0G6</accession>
<protein>
    <submittedName>
        <fullName evidence="2">UrcA family protein</fullName>
    </submittedName>
</protein>
<gene>
    <name evidence="2" type="ORF">ABDJ38_14690</name>
</gene>
<dbReference type="Proteomes" id="UP001484535">
    <property type="component" value="Unassembled WGS sequence"/>
</dbReference>
<reference evidence="2 3" key="1">
    <citation type="submission" date="2024-05" db="EMBL/GenBank/DDBJ databases">
        <authorList>
            <person name="Park S."/>
        </authorList>
    </citation>
    <scope>NUCLEOTIDE SEQUENCE [LARGE SCALE GENOMIC DNA]</scope>
    <source>
        <strain evidence="2 3">DGU5</strain>
    </source>
</reference>
<feature type="chain" id="PRO_5047536208" evidence="1">
    <location>
        <begin position="21"/>
        <end position="118"/>
    </location>
</feature>
<dbReference type="RefSeq" id="WP_346785877.1">
    <property type="nucleotide sequence ID" value="NZ_JBDLBR010000005.1"/>
</dbReference>
<evidence type="ECO:0000256" key="1">
    <source>
        <dbReference type="SAM" id="SignalP"/>
    </source>
</evidence>
<dbReference type="NCBIfam" id="TIGR04433">
    <property type="entry name" value="UrcA_uranyl"/>
    <property type="match status" value="1"/>
</dbReference>